<sequence>MTQRDQAFSGPPAESSRRLRTLSAEGTKAVAASLAGWLEPGDVVVLSGDLGAGKTTFTQGLALELAVTDPVTSPTFAILQQYDGTQHTQGSQRTLVINHLDVYRLGTLDEAEALGLDELLDGEAVTLVEWGEAIETLLGPSRLVVTLQLAPVDDDGEPDAAGSDALDQRVVTLELLGTERRRHQSLDRALAQALDDRGVALEGEEPC</sequence>
<feature type="region of interest" description="Disordered" evidence="12">
    <location>
        <begin position="1"/>
        <end position="20"/>
    </location>
</feature>
<keyword evidence="5" id="KW-0819">tRNA processing</keyword>
<protein>
    <recommendedName>
        <fullName evidence="3">tRNA threonylcarbamoyladenosine biosynthesis protein TsaE</fullName>
    </recommendedName>
    <alternativeName>
        <fullName evidence="11">t(6)A37 threonylcarbamoyladenosine biosynthesis protein TsaE</fullName>
    </alternativeName>
</protein>
<dbReference type="Proteomes" id="UP000727993">
    <property type="component" value="Unassembled WGS sequence"/>
</dbReference>
<evidence type="ECO:0000313" key="13">
    <source>
        <dbReference type="EMBL" id="MBK9297349.1"/>
    </source>
</evidence>
<evidence type="ECO:0000256" key="7">
    <source>
        <dbReference type="ARBA" id="ARBA00022741"/>
    </source>
</evidence>
<evidence type="ECO:0000256" key="3">
    <source>
        <dbReference type="ARBA" id="ARBA00019010"/>
    </source>
</evidence>
<dbReference type="InterPro" id="IPR003442">
    <property type="entry name" value="T6A_TsaE"/>
</dbReference>
<dbReference type="GO" id="GO:0046872">
    <property type="term" value="F:metal ion binding"/>
    <property type="evidence" value="ECO:0007669"/>
    <property type="project" value="UniProtKB-KW"/>
</dbReference>
<keyword evidence="7" id="KW-0547">Nucleotide-binding</keyword>
<keyword evidence="8" id="KW-0067">ATP-binding</keyword>
<dbReference type="Pfam" id="PF02367">
    <property type="entry name" value="TsaE"/>
    <property type="match status" value="1"/>
</dbReference>
<evidence type="ECO:0000256" key="5">
    <source>
        <dbReference type="ARBA" id="ARBA00022694"/>
    </source>
</evidence>
<evidence type="ECO:0000256" key="9">
    <source>
        <dbReference type="ARBA" id="ARBA00022842"/>
    </source>
</evidence>
<reference evidence="13 14" key="1">
    <citation type="submission" date="2020-10" db="EMBL/GenBank/DDBJ databases">
        <title>Connecting structure to function with the recovery of over 1000 high-quality activated sludge metagenome-assembled genomes encoding full-length rRNA genes using long-read sequencing.</title>
        <authorList>
            <person name="Singleton C.M."/>
            <person name="Petriglieri F."/>
            <person name="Kristensen J.M."/>
            <person name="Kirkegaard R.H."/>
            <person name="Michaelsen T.Y."/>
            <person name="Andersen M.H."/>
            <person name="Karst S.M."/>
            <person name="Dueholm M.S."/>
            <person name="Nielsen P.H."/>
            <person name="Albertsen M."/>
        </authorList>
    </citation>
    <scope>NUCLEOTIDE SEQUENCE [LARGE SCALE GENOMIC DNA]</scope>
    <source>
        <strain evidence="13">Lyne_18-Q3-R50-59_MAXAC.006</strain>
    </source>
</reference>
<comment type="function">
    <text evidence="10">Required for the formation of a threonylcarbamoyl group on adenosine at position 37 (t(6)A37) in tRNAs that read codons beginning with adenine. Is involved in the transfer of the threonylcarbamoyl moiety of threonylcarbamoyl-AMP (TC-AMP) to the N6 group of A37, together with TsaD and TsaB. TsaE seems to play an indirect role in the t(6)A biosynthesis pathway, possibly in regulating the core enzymatic function of TsaD.</text>
</comment>
<dbReference type="PANTHER" id="PTHR33540:SF2">
    <property type="entry name" value="TRNA THREONYLCARBAMOYLADENOSINE BIOSYNTHESIS PROTEIN TSAE"/>
    <property type="match status" value="1"/>
</dbReference>
<comment type="caution">
    <text evidence="13">The sequence shown here is derived from an EMBL/GenBank/DDBJ whole genome shotgun (WGS) entry which is preliminary data.</text>
</comment>
<keyword evidence="9" id="KW-0460">Magnesium</keyword>
<comment type="similarity">
    <text evidence="2">Belongs to the TsaE family.</text>
</comment>
<dbReference type="AlphaFoldDB" id="A0A936NEE4"/>
<dbReference type="SUPFAM" id="SSF52540">
    <property type="entry name" value="P-loop containing nucleoside triphosphate hydrolases"/>
    <property type="match status" value="1"/>
</dbReference>
<evidence type="ECO:0000256" key="1">
    <source>
        <dbReference type="ARBA" id="ARBA00004496"/>
    </source>
</evidence>
<evidence type="ECO:0000256" key="11">
    <source>
        <dbReference type="ARBA" id="ARBA00032441"/>
    </source>
</evidence>
<dbReference type="NCBIfam" id="TIGR00150">
    <property type="entry name" value="T6A_YjeE"/>
    <property type="match status" value="1"/>
</dbReference>
<keyword evidence="4" id="KW-0963">Cytoplasm</keyword>
<dbReference type="Gene3D" id="3.40.50.300">
    <property type="entry name" value="P-loop containing nucleotide triphosphate hydrolases"/>
    <property type="match status" value="1"/>
</dbReference>
<keyword evidence="6" id="KW-0479">Metal-binding</keyword>
<dbReference type="GO" id="GO:0005737">
    <property type="term" value="C:cytoplasm"/>
    <property type="evidence" value="ECO:0007669"/>
    <property type="project" value="UniProtKB-SubCell"/>
</dbReference>
<name>A0A936NEE4_9ACTN</name>
<dbReference type="InterPro" id="IPR027417">
    <property type="entry name" value="P-loop_NTPase"/>
</dbReference>
<dbReference type="GO" id="GO:0002949">
    <property type="term" value="P:tRNA threonylcarbamoyladenosine modification"/>
    <property type="evidence" value="ECO:0007669"/>
    <property type="project" value="InterPro"/>
</dbReference>
<dbReference type="GO" id="GO:0005524">
    <property type="term" value="F:ATP binding"/>
    <property type="evidence" value="ECO:0007669"/>
    <property type="project" value="UniProtKB-KW"/>
</dbReference>
<proteinExistence type="inferred from homology"/>
<evidence type="ECO:0000256" key="4">
    <source>
        <dbReference type="ARBA" id="ARBA00022490"/>
    </source>
</evidence>
<gene>
    <name evidence="13" type="primary">tsaE</name>
    <name evidence="13" type="ORF">IPN02_11070</name>
</gene>
<comment type="subcellular location">
    <subcellularLocation>
        <location evidence="1">Cytoplasm</location>
    </subcellularLocation>
</comment>
<organism evidence="13 14">
    <name type="scientific">Candidatus Neomicrothrix subdominans</name>
    <dbReference type="NCBI Taxonomy" id="2954438"/>
    <lineage>
        <taxon>Bacteria</taxon>
        <taxon>Bacillati</taxon>
        <taxon>Actinomycetota</taxon>
        <taxon>Acidimicrobiia</taxon>
        <taxon>Acidimicrobiales</taxon>
        <taxon>Microthrixaceae</taxon>
        <taxon>Candidatus Neomicrothrix</taxon>
    </lineage>
</organism>
<evidence type="ECO:0000256" key="10">
    <source>
        <dbReference type="ARBA" id="ARBA00024908"/>
    </source>
</evidence>
<evidence type="ECO:0000256" key="12">
    <source>
        <dbReference type="SAM" id="MobiDB-lite"/>
    </source>
</evidence>
<dbReference type="EMBL" id="JADJZA010000007">
    <property type="protein sequence ID" value="MBK9297349.1"/>
    <property type="molecule type" value="Genomic_DNA"/>
</dbReference>
<accession>A0A936NEE4</accession>
<evidence type="ECO:0000256" key="8">
    <source>
        <dbReference type="ARBA" id="ARBA00022840"/>
    </source>
</evidence>
<evidence type="ECO:0000256" key="2">
    <source>
        <dbReference type="ARBA" id="ARBA00007599"/>
    </source>
</evidence>
<evidence type="ECO:0000256" key="6">
    <source>
        <dbReference type="ARBA" id="ARBA00022723"/>
    </source>
</evidence>
<evidence type="ECO:0000313" key="14">
    <source>
        <dbReference type="Proteomes" id="UP000727993"/>
    </source>
</evidence>
<dbReference type="PANTHER" id="PTHR33540">
    <property type="entry name" value="TRNA THREONYLCARBAMOYLADENOSINE BIOSYNTHESIS PROTEIN TSAE"/>
    <property type="match status" value="1"/>
</dbReference>